<feature type="compositionally biased region" description="Basic and acidic residues" evidence="1">
    <location>
        <begin position="342"/>
        <end position="363"/>
    </location>
</feature>
<gene>
    <name evidence="2" type="ORF">Tco_0819356</name>
</gene>
<feature type="compositionally biased region" description="Basic and acidic residues" evidence="1">
    <location>
        <begin position="312"/>
        <end position="323"/>
    </location>
</feature>
<evidence type="ECO:0000313" key="3">
    <source>
        <dbReference type="Proteomes" id="UP001151760"/>
    </source>
</evidence>
<name>A0ABQ5A8Y1_9ASTR</name>
<reference evidence="2" key="1">
    <citation type="journal article" date="2022" name="Int. J. Mol. Sci.">
        <title>Draft Genome of Tanacetum Coccineum: Genomic Comparison of Closely Related Tanacetum-Family Plants.</title>
        <authorList>
            <person name="Yamashiro T."/>
            <person name="Shiraishi A."/>
            <person name="Nakayama K."/>
            <person name="Satake H."/>
        </authorList>
    </citation>
    <scope>NUCLEOTIDE SEQUENCE</scope>
</reference>
<reference evidence="2" key="2">
    <citation type="submission" date="2022-01" db="EMBL/GenBank/DDBJ databases">
        <authorList>
            <person name="Yamashiro T."/>
            <person name="Shiraishi A."/>
            <person name="Satake H."/>
            <person name="Nakayama K."/>
        </authorList>
    </citation>
    <scope>NUCLEOTIDE SEQUENCE</scope>
</reference>
<dbReference type="Proteomes" id="UP001151760">
    <property type="component" value="Unassembled WGS sequence"/>
</dbReference>
<proteinExistence type="predicted"/>
<comment type="caution">
    <text evidence="2">The sequence shown here is derived from an EMBL/GenBank/DDBJ whole genome shotgun (WGS) entry which is preliminary data.</text>
</comment>
<feature type="region of interest" description="Disordered" evidence="1">
    <location>
        <begin position="296"/>
        <end position="390"/>
    </location>
</feature>
<evidence type="ECO:0000256" key="1">
    <source>
        <dbReference type="SAM" id="MobiDB-lite"/>
    </source>
</evidence>
<sequence length="463" mass="52739">MRPRSLSQGGEASEVLKRSIQRLSHLSAIRESLGQKVTQTRPLYPRVSHFGPRSLPDSDYARANLETGNHTQRLSISWHETYFLGKAKHRPMWLLYYLRTEYVASGKLLWHVYGFKIQCILLQVAWKGLYLISEASIRSDLLFDDADGIDSLPNQAIFDAIQLMGYEGDLTVLTFNKALFSPQWRFLFHTMNHCISSKSTSWDQIPTNIATAGKHFSRKVTPLFASMLVQPTEDECAHHKDHPKTITYTLFLLTQSSGGNEEYQSSSDKSLSGMEGWDMILQSVYELSVSLKKRLAGKKSKESVSKQGMKSAKVEPSVHKDPLFDELPDDTMDYMDTEDTQDVGRTRDVVNGEKETADDKVSTEDELTQYEDTKEDQTEGRSATPTTPTTTPTLMIQKIKVKKKLKRKIVDTESEDEADRLLALRLQMRREKFTVDEKTEKVPFMDTIAAQRRISSKTKSDCK</sequence>
<accession>A0ABQ5A8Y1</accession>
<dbReference type="EMBL" id="BQNB010012024">
    <property type="protein sequence ID" value="GJS98186.1"/>
    <property type="molecule type" value="Genomic_DNA"/>
</dbReference>
<evidence type="ECO:0000313" key="2">
    <source>
        <dbReference type="EMBL" id="GJS98186.1"/>
    </source>
</evidence>
<feature type="compositionally biased region" description="Acidic residues" evidence="1">
    <location>
        <begin position="324"/>
        <end position="341"/>
    </location>
</feature>
<protein>
    <submittedName>
        <fullName evidence="2">Uncharacterized protein</fullName>
    </submittedName>
</protein>
<organism evidence="2 3">
    <name type="scientific">Tanacetum coccineum</name>
    <dbReference type="NCBI Taxonomy" id="301880"/>
    <lineage>
        <taxon>Eukaryota</taxon>
        <taxon>Viridiplantae</taxon>
        <taxon>Streptophyta</taxon>
        <taxon>Embryophyta</taxon>
        <taxon>Tracheophyta</taxon>
        <taxon>Spermatophyta</taxon>
        <taxon>Magnoliopsida</taxon>
        <taxon>eudicotyledons</taxon>
        <taxon>Gunneridae</taxon>
        <taxon>Pentapetalae</taxon>
        <taxon>asterids</taxon>
        <taxon>campanulids</taxon>
        <taxon>Asterales</taxon>
        <taxon>Asteraceae</taxon>
        <taxon>Asteroideae</taxon>
        <taxon>Anthemideae</taxon>
        <taxon>Anthemidinae</taxon>
        <taxon>Tanacetum</taxon>
    </lineage>
</organism>
<keyword evidence="3" id="KW-1185">Reference proteome</keyword>